<proteinExistence type="predicted"/>
<keyword evidence="2" id="KW-1185">Reference proteome</keyword>
<dbReference type="EMBL" id="JACAZH010000010">
    <property type="protein sequence ID" value="KAF7357084.1"/>
    <property type="molecule type" value="Genomic_DNA"/>
</dbReference>
<name>A0A8H7D066_9AGAR</name>
<organism evidence="1 2">
    <name type="scientific">Mycena sanguinolenta</name>
    <dbReference type="NCBI Taxonomy" id="230812"/>
    <lineage>
        <taxon>Eukaryota</taxon>
        <taxon>Fungi</taxon>
        <taxon>Dikarya</taxon>
        <taxon>Basidiomycota</taxon>
        <taxon>Agaricomycotina</taxon>
        <taxon>Agaricomycetes</taxon>
        <taxon>Agaricomycetidae</taxon>
        <taxon>Agaricales</taxon>
        <taxon>Marasmiineae</taxon>
        <taxon>Mycenaceae</taxon>
        <taxon>Mycena</taxon>
    </lineage>
</organism>
<sequence>MDRRPMFDMIIAFYHGEEATQYLKEFIGPHYAWSDKPIFPALWDSYNRCQFVEDHGNVLFYRDKRGRAVRRPAEKPTPAN</sequence>
<comment type="caution">
    <text evidence="1">The sequence shown here is derived from an EMBL/GenBank/DDBJ whole genome shotgun (WGS) entry which is preliminary data.</text>
</comment>
<evidence type="ECO:0000313" key="2">
    <source>
        <dbReference type="Proteomes" id="UP000623467"/>
    </source>
</evidence>
<reference evidence="1" key="1">
    <citation type="submission" date="2020-05" db="EMBL/GenBank/DDBJ databases">
        <title>Mycena genomes resolve the evolution of fungal bioluminescence.</title>
        <authorList>
            <person name="Tsai I.J."/>
        </authorList>
    </citation>
    <scope>NUCLEOTIDE SEQUENCE</scope>
    <source>
        <strain evidence="1">160909Yilan</strain>
    </source>
</reference>
<dbReference type="AlphaFoldDB" id="A0A8H7D066"/>
<accession>A0A8H7D066</accession>
<dbReference type="Proteomes" id="UP000623467">
    <property type="component" value="Unassembled WGS sequence"/>
</dbReference>
<dbReference type="OrthoDB" id="1461976at2759"/>
<gene>
    <name evidence="1" type="ORF">MSAN_01302500</name>
</gene>
<protein>
    <submittedName>
        <fullName evidence="1">Delta(12) fatty acid desaturase</fullName>
    </submittedName>
</protein>
<evidence type="ECO:0000313" key="1">
    <source>
        <dbReference type="EMBL" id="KAF7357084.1"/>
    </source>
</evidence>